<dbReference type="KEGG" id="hpel:HZS54_11680"/>
<sequence length="161" mass="17986">MTRGGQDNLTPGDIGDPVADSIRAEQNADARPHPSEVNKTLECENCGEKSENVERREPVMPSCSRLQQPDKPWRSLCDDCDGERPSLQEKQQKKAQKRLDSEHYDDPVAIAFYECGRAKFITKDEPEEPVPPHMQEAAAAPIRCVCGKPLVEVELLENSSE</sequence>
<evidence type="ECO:0000313" key="2">
    <source>
        <dbReference type="EMBL" id="QLH82227.1"/>
    </source>
</evidence>
<name>A0A7D5SVE5_9EURY</name>
<proteinExistence type="predicted"/>
<feature type="region of interest" description="Disordered" evidence="1">
    <location>
        <begin position="1"/>
        <end position="102"/>
    </location>
</feature>
<dbReference type="GeneID" id="56083259"/>
<dbReference type="AlphaFoldDB" id="A0A7D5SVE5"/>
<evidence type="ECO:0000256" key="1">
    <source>
        <dbReference type="SAM" id="MobiDB-lite"/>
    </source>
</evidence>
<feature type="compositionally biased region" description="Basic and acidic residues" evidence="1">
    <location>
        <begin position="22"/>
        <end position="58"/>
    </location>
</feature>
<keyword evidence="3" id="KW-1185">Reference proteome</keyword>
<dbReference type="EMBL" id="CP058909">
    <property type="protein sequence ID" value="QLH82227.1"/>
    <property type="molecule type" value="Genomic_DNA"/>
</dbReference>
<dbReference type="Proteomes" id="UP000509346">
    <property type="component" value="Chromosome"/>
</dbReference>
<reference evidence="2 3" key="1">
    <citation type="submission" date="2020-07" db="EMBL/GenBank/DDBJ databases">
        <title>Halosimplex litoreum sp. nov. and Halosimplex rubrum sp. nov., isolated from different salt environments.</title>
        <authorList>
            <person name="Cui H."/>
        </authorList>
    </citation>
    <scope>NUCLEOTIDE SEQUENCE [LARGE SCALE GENOMIC DNA]</scope>
    <source>
        <strain evidence="2 3">R2</strain>
    </source>
</reference>
<organism evidence="2 3">
    <name type="scientific">Halosimplex pelagicum</name>
    <dbReference type="NCBI Taxonomy" id="869886"/>
    <lineage>
        <taxon>Archaea</taxon>
        <taxon>Methanobacteriati</taxon>
        <taxon>Methanobacteriota</taxon>
        <taxon>Stenosarchaea group</taxon>
        <taxon>Halobacteria</taxon>
        <taxon>Halobacteriales</taxon>
        <taxon>Haloarculaceae</taxon>
        <taxon>Halosimplex</taxon>
    </lineage>
</organism>
<accession>A0A7D5SVE5</accession>
<gene>
    <name evidence="2" type="ORF">HZS54_11680</name>
</gene>
<dbReference type="OrthoDB" id="380379at2157"/>
<dbReference type="RefSeq" id="WP_179922695.1">
    <property type="nucleotide sequence ID" value="NZ_CP058909.1"/>
</dbReference>
<protein>
    <submittedName>
        <fullName evidence="2">Uncharacterized protein</fullName>
    </submittedName>
</protein>
<evidence type="ECO:0000313" key="3">
    <source>
        <dbReference type="Proteomes" id="UP000509346"/>
    </source>
</evidence>
<feature type="compositionally biased region" description="Basic and acidic residues" evidence="1">
    <location>
        <begin position="71"/>
        <end position="102"/>
    </location>
</feature>